<keyword evidence="3" id="KW-0489">Methyltransferase</keyword>
<dbReference type="Proteomes" id="UP001285908">
    <property type="component" value="Unassembled WGS sequence"/>
</dbReference>
<name>A0AAJ0I9P2_9PEZI</name>
<keyword evidence="4" id="KW-1185">Reference proteome</keyword>
<sequence>MSTPVERKPQSPALETPSVTKAKISTPGLASPRAASSAGRAKLPTSAAEASATEPTGVLSGEHWLQQGLPRPGKNEDTDSALGSDIDSSTASISSSILNYRTINGRTYHSDSVTDGEYWGPNDSKHIEALDIIYHACDLMLGGKLHQAPLVESNLRNVVDIGTGSGIWAIDFADKYNNCNVIGTDISPVQPSWVPPNLQFEINDATKEWTFRENHFDFIHMQFLNGAFGDLTEVYKKAYRCCKPGGWLEHSDLSTMIKSDDGSVLPESAWGQWGKLFDAAGKKIGKIMAMADNGLMEKAMRDAGFINVEVKNFKMPTSPWPKDPKQKEIGLYYYAAILSDVEGVMQYMFANVLGWTQEQIAVFAAYARRELKDMSIHGYVRWKVVYGQKPE</sequence>
<comment type="similarity">
    <text evidence="1">Belongs to the methyltransferase superfamily. LaeA methyltransferase family.</text>
</comment>
<dbReference type="AlphaFoldDB" id="A0AAJ0I9P2"/>
<dbReference type="GO" id="GO:0032259">
    <property type="term" value="P:methylation"/>
    <property type="evidence" value="ECO:0007669"/>
    <property type="project" value="UniProtKB-KW"/>
</dbReference>
<evidence type="ECO:0000256" key="2">
    <source>
        <dbReference type="SAM" id="MobiDB-lite"/>
    </source>
</evidence>
<gene>
    <name evidence="3" type="ORF">B0T23DRAFT_376206</name>
</gene>
<dbReference type="Gene3D" id="3.40.50.150">
    <property type="entry name" value="Vaccinia Virus protein VP39"/>
    <property type="match status" value="1"/>
</dbReference>
<reference evidence="3 4" key="1">
    <citation type="journal article" date="2023" name="Mol. Phylogenet. Evol.">
        <title>Genome-scale phylogeny and comparative genomics of the fungal order Sordariales.</title>
        <authorList>
            <person name="Hensen N."/>
            <person name="Bonometti L."/>
            <person name="Westerberg I."/>
            <person name="Brannstrom I.O."/>
            <person name="Guillou S."/>
            <person name="Cros-Aarteil S."/>
            <person name="Calhoun S."/>
            <person name="Haridas S."/>
            <person name="Kuo A."/>
            <person name="Mondo S."/>
            <person name="Pangilinan J."/>
            <person name="Riley R."/>
            <person name="LaButti K."/>
            <person name="Andreopoulos B."/>
            <person name="Lipzen A."/>
            <person name="Chen C."/>
            <person name="Yan M."/>
            <person name="Daum C."/>
            <person name="Ng V."/>
            <person name="Clum A."/>
            <person name="Steindorff A."/>
            <person name="Ohm R.A."/>
            <person name="Martin F."/>
            <person name="Silar P."/>
            <person name="Natvig D.O."/>
            <person name="Lalanne C."/>
            <person name="Gautier V."/>
            <person name="Ament-Velasquez S.L."/>
            <person name="Kruys A."/>
            <person name="Hutchinson M.I."/>
            <person name="Powell A.J."/>
            <person name="Barry K."/>
            <person name="Miller A.N."/>
            <person name="Grigoriev I.V."/>
            <person name="Debuchy R."/>
            <person name="Gladieux P."/>
            <person name="Hiltunen Thoren M."/>
            <person name="Johannesson H."/>
        </authorList>
    </citation>
    <scope>NUCLEOTIDE SEQUENCE [LARGE SCALE GENOMIC DNA]</scope>
    <source>
        <strain evidence="3 4">FGSC 10403</strain>
    </source>
</reference>
<organism evidence="3 4">
    <name type="scientific">Neurospora hispaniola</name>
    <dbReference type="NCBI Taxonomy" id="588809"/>
    <lineage>
        <taxon>Eukaryota</taxon>
        <taxon>Fungi</taxon>
        <taxon>Dikarya</taxon>
        <taxon>Ascomycota</taxon>
        <taxon>Pezizomycotina</taxon>
        <taxon>Sordariomycetes</taxon>
        <taxon>Sordariomycetidae</taxon>
        <taxon>Sordariales</taxon>
        <taxon>Sordariaceae</taxon>
        <taxon>Neurospora</taxon>
    </lineage>
</organism>
<evidence type="ECO:0000256" key="1">
    <source>
        <dbReference type="ARBA" id="ARBA00038158"/>
    </source>
</evidence>
<feature type="region of interest" description="Disordered" evidence="2">
    <location>
        <begin position="1"/>
        <end position="87"/>
    </location>
</feature>
<dbReference type="InterPro" id="IPR029063">
    <property type="entry name" value="SAM-dependent_MTases_sf"/>
</dbReference>
<dbReference type="RefSeq" id="XP_062693719.1">
    <property type="nucleotide sequence ID" value="XM_062836941.1"/>
</dbReference>
<comment type="caution">
    <text evidence="3">The sequence shown here is derived from an EMBL/GenBank/DDBJ whole genome shotgun (WGS) entry which is preliminary data.</text>
</comment>
<dbReference type="PANTHER" id="PTHR43591:SF10">
    <property type="entry name" value="ABC TRANSMEMBRANE TYPE-1 DOMAIN-CONTAINING PROTEIN-RELATED"/>
    <property type="match status" value="1"/>
</dbReference>
<dbReference type="SUPFAM" id="SSF53335">
    <property type="entry name" value="S-adenosyl-L-methionine-dependent methyltransferases"/>
    <property type="match status" value="1"/>
</dbReference>
<dbReference type="CDD" id="cd02440">
    <property type="entry name" value="AdoMet_MTases"/>
    <property type="match status" value="1"/>
</dbReference>
<dbReference type="GeneID" id="87874563"/>
<feature type="compositionally biased region" description="Low complexity" evidence="2">
    <location>
        <begin position="27"/>
        <end position="56"/>
    </location>
</feature>
<protein>
    <submittedName>
        <fullName evidence="3">S-adenosyl-L-methionine-dependent methyltransferase</fullName>
    </submittedName>
</protein>
<keyword evidence="3" id="KW-0808">Transferase</keyword>
<proteinExistence type="inferred from homology"/>
<dbReference type="PANTHER" id="PTHR43591">
    <property type="entry name" value="METHYLTRANSFERASE"/>
    <property type="match status" value="1"/>
</dbReference>
<evidence type="ECO:0000313" key="4">
    <source>
        <dbReference type="Proteomes" id="UP001285908"/>
    </source>
</evidence>
<dbReference type="EMBL" id="JAULSX010000003">
    <property type="protein sequence ID" value="KAK3494290.1"/>
    <property type="molecule type" value="Genomic_DNA"/>
</dbReference>
<dbReference type="GO" id="GO:0008168">
    <property type="term" value="F:methyltransferase activity"/>
    <property type="evidence" value="ECO:0007669"/>
    <property type="project" value="UniProtKB-KW"/>
</dbReference>
<accession>A0AAJ0I9P2</accession>
<evidence type="ECO:0000313" key="3">
    <source>
        <dbReference type="EMBL" id="KAK3494290.1"/>
    </source>
</evidence>
<dbReference type="Pfam" id="PF13489">
    <property type="entry name" value="Methyltransf_23"/>
    <property type="match status" value="1"/>
</dbReference>